<dbReference type="SUPFAM" id="SSF89392">
    <property type="entry name" value="Prokaryotic lipoproteins and lipoprotein localization factors"/>
    <property type="match status" value="1"/>
</dbReference>
<evidence type="ECO:0000256" key="3">
    <source>
        <dbReference type="ARBA" id="ARBA00011245"/>
    </source>
</evidence>
<comment type="caution">
    <text evidence="11">The sequence shown here is derived from an EMBL/GenBank/DDBJ whole genome shotgun (WGS) entry which is preliminary data.</text>
</comment>
<keyword evidence="7 10" id="KW-0574">Periplasm</keyword>
<feature type="chain" id="PRO_5044925918" description="Outer-membrane lipoprotein carrier protein" evidence="10">
    <location>
        <begin position="25"/>
        <end position="214"/>
    </location>
</feature>
<comment type="subcellular location">
    <subcellularLocation>
        <location evidence="1 10">Periplasm</location>
    </subcellularLocation>
</comment>
<evidence type="ECO:0000256" key="2">
    <source>
        <dbReference type="ARBA" id="ARBA00007615"/>
    </source>
</evidence>
<keyword evidence="8 10" id="KW-0653">Protein transport</keyword>
<evidence type="ECO:0000256" key="6">
    <source>
        <dbReference type="ARBA" id="ARBA00022729"/>
    </source>
</evidence>
<comment type="function">
    <text evidence="10">Participates in the translocation of lipoproteins from the inner membrane to the outer membrane. Only forms a complex with a lipoprotein if the residue after the N-terminal Cys is not an aspartate (The Asp acts as a targeting signal to indicate that the lipoprotein should stay in the inner membrane).</text>
</comment>
<dbReference type="RefSeq" id="WP_354001873.1">
    <property type="nucleotide sequence ID" value="NZ_CAKLPX010000001.1"/>
</dbReference>
<evidence type="ECO:0000256" key="10">
    <source>
        <dbReference type="HAMAP-Rule" id="MF_00240"/>
    </source>
</evidence>
<evidence type="ECO:0000256" key="1">
    <source>
        <dbReference type="ARBA" id="ARBA00004418"/>
    </source>
</evidence>
<evidence type="ECO:0000313" key="12">
    <source>
        <dbReference type="Proteomes" id="UP000838100"/>
    </source>
</evidence>
<gene>
    <name evidence="10 11" type="primary">lolA</name>
    <name evidence="11" type="ORF">SIN8267_00409</name>
</gene>
<dbReference type="InterPro" id="IPR018323">
    <property type="entry name" value="OM_lipoprot_carrier_LolA_Pbac"/>
</dbReference>
<dbReference type="PANTHER" id="PTHR35869:SF1">
    <property type="entry name" value="OUTER-MEMBRANE LIPOPROTEIN CARRIER PROTEIN"/>
    <property type="match status" value="1"/>
</dbReference>
<protein>
    <recommendedName>
        <fullName evidence="4 10">Outer-membrane lipoprotein carrier protein</fullName>
    </recommendedName>
</protein>
<dbReference type="NCBIfam" id="TIGR00547">
    <property type="entry name" value="lolA"/>
    <property type="match status" value="1"/>
</dbReference>
<dbReference type="InterPro" id="IPR004564">
    <property type="entry name" value="OM_lipoprot_carrier_LolA-like"/>
</dbReference>
<keyword evidence="12" id="KW-1185">Reference proteome</keyword>
<reference evidence="11" key="1">
    <citation type="submission" date="2021-12" db="EMBL/GenBank/DDBJ databases">
        <authorList>
            <person name="Rodrigo-Torres L."/>
            <person name="Arahal R. D."/>
            <person name="Lucena T."/>
        </authorList>
    </citation>
    <scope>NUCLEOTIDE SEQUENCE</scope>
    <source>
        <strain evidence="11">CECT 8267</strain>
    </source>
</reference>
<keyword evidence="6 10" id="KW-0732">Signal</keyword>
<dbReference type="HAMAP" id="MF_00240">
    <property type="entry name" value="LolA"/>
    <property type="match status" value="1"/>
</dbReference>
<keyword evidence="5 10" id="KW-0813">Transport</keyword>
<evidence type="ECO:0000256" key="4">
    <source>
        <dbReference type="ARBA" id="ARBA00014035"/>
    </source>
</evidence>
<evidence type="ECO:0000313" key="11">
    <source>
        <dbReference type="EMBL" id="CAH0990317.1"/>
    </source>
</evidence>
<comment type="similarity">
    <text evidence="2 10">Belongs to the LolA family.</text>
</comment>
<organism evidence="11 12">
    <name type="scientific">Sinobacterium norvegicum</name>
    <dbReference type="NCBI Taxonomy" id="1641715"/>
    <lineage>
        <taxon>Bacteria</taxon>
        <taxon>Pseudomonadati</taxon>
        <taxon>Pseudomonadota</taxon>
        <taxon>Gammaproteobacteria</taxon>
        <taxon>Cellvibrionales</taxon>
        <taxon>Spongiibacteraceae</taxon>
        <taxon>Sinobacterium</taxon>
    </lineage>
</organism>
<name>A0ABN8EDA7_9GAMM</name>
<keyword evidence="11" id="KW-0449">Lipoprotein</keyword>
<dbReference type="Pfam" id="PF03548">
    <property type="entry name" value="LolA"/>
    <property type="match status" value="1"/>
</dbReference>
<dbReference type="EMBL" id="CAKLPX010000001">
    <property type="protein sequence ID" value="CAH0990317.1"/>
    <property type="molecule type" value="Genomic_DNA"/>
</dbReference>
<dbReference type="Proteomes" id="UP000838100">
    <property type="component" value="Unassembled WGS sequence"/>
</dbReference>
<feature type="signal peptide" evidence="10">
    <location>
        <begin position="1"/>
        <end position="24"/>
    </location>
</feature>
<accession>A0ABN8EDA7</accession>
<dbReference type="Gene3D" id="2.50.20.10">
    <property type="entry name" value="Lipoprotein localisation LolA/LolB/LppX"/>
    <property type="match status" value="1"/>
</dbReference>
<dbReference type="InterPro" id="IPR029046">
    <property type="entry name" value="LolA/LolB/LppX"/>
</dbReference>
<keyword evidence="9 10" id="KW-0143">Chaperone</keyword>
<evidence type="ECO:0000256" key="7">
    <source>
        <dbReference type="ARBA" id="ARBA00022764"/>
    </source>
</evidence>
<comment type="subunit">
    <text evidence="3 10">Monomer.</text>
</comment>
<evidence type="ECO:0000256" key="9">
    <source>
        <dbReference type="ARBA" id="ARBA00023186"/>
    </source>
</evidence>
<evidence type="ECO:0000256" key="5">
    <source>
        <dbReference type="ARBA" id="ARBA00022448"/>
    </source>
</evidence>
<proteinExistence type="inferred from homology"/>
<sequence precursor="true">MIKSVLKSIQLGVLFVAVSASVMARSDDGSSVQLSQLLAGTHSFQANFEQRLSDEDNQIMQQSSGTMIVINSGKLRWQTEQPFAQLVVTDGHKLWRYDEDLEQASVGSFSIDLAQTPAMILSGKVEELDQQYTVTGQIDEQSNGQFTLIPTSTNSLFDSLVIRFNQGRVSAMILLDGFGQTTDIQFSEVVVNAAVNDDLFSFTPPQGTDVLVEQ</sequence>
<dbReference type="CDD" id="cd16325">
    <property type="entry name" value="LolA"/>
    <property type="match status" value="1"/>
</dbReference>
<evidence type="ECO:0000256" key="8">
    <source>
        <dbReference type="ARBA" id="ARBA00022927"/>
    </source>
</evidence>
<dbReference type="PANTHER" id="PTHR35869">
    <property type="entry name" value="OUTER-MEMBRANE LIPOPROTEIN CARRIER PROTEIN"/>
    <property type="match status" value="1"/>
</dbReference>